<dbReference type="SMART" id="SM00360">
    <property type="entry name" value="RRM"/>
    <property type="match status" value="1"/>
</dbReference>
<evidence type="ECO:0000313" key="7">
    <source>
        <dbReference type="Proteomes" id="UP000245609"/>
    </source>
</evidence>
<feature type="domain" description="RRM" evidence="5">
    <location>
        <begin position="83"/>
        <end position="164"/>
    </location>
</feature>
<evidence type="ECO:0000256" key="3">
    <source>
        <dbReference type="PROSITE-ProRule" id="PRU00176"/>
    </source>
</evidence>
<comment type="caution">
    <text evidence="6">The sequence shown here is derived from an EMBL/GenBank/DDBJ whole genome shotgun (WGS) entry which is preliminary data.</text>
</comment>
<sequence>MRDQASSRPRGFGFVTFADESSIAKVLQEPSHFIDDKKIDPKPAVPRDQQSMNSHSFNQGMNQQFMSGNFNNQSYQTHEQRSDTLFAGGLPQTATEKDLHEAFEQFGNILEVKMMTDRETGRPRGFAFIKFESETSVQKAIKDFEVGNGLIIHDKKIDVKNAVHKKKTPHNDGMMSGGSMGANQSYGYASSGMNGI</sequence>
<evidence type="ECO:0000256" key="2">
    <source>
        <dbReference type="ARBA" id="ARBA00022884"/>
    </source>
</evidence>
<dbReference type="Pfam" id="PF00076">
    <property type="entry name" value="RRM_1"/>
    <property type="match status" value="1"/>
</dbReference>
<evidence type="ECO:0000259" key="5">
    <source>
        <dbReference type="PROSITE" id="PS50102"/>
    </source>
</evidence>
<dbReference type="InterPro" id="IPR035979">
    <property type="entry name" value="RBD_domain_sf"/>
</dbReference>
<keyword evidence="1" id="KW-0677">Repeat</keyword>
<dbReference type="SUPFAM" id="SSF54928">
    <property type="entry name" value="RNA-binding domain, RBD"/>
    <property type="match status" value="2"/>
</dbReference>
<feature type="compositionally biased region" description="Basic and acidic residues" evidence="4">
    <location>
        <begin position="32"/>
        <end position="41"/>
    </location>
</feature>
<organism evidence="6 7">
    <name type="scientific">Smittium megazygosporum</name>
    <dbReference type="NCBI Taxonomy" id="133381"/>
    <lineage>
        <taxon>Eukaryota</taxon>
        <taxon>Fungi</taxon>
        <taxon>Fungi incertae sedis</taxon>
        <taxon>Zoopagomycota</taxon>
        <taxon>Kickxellomycotina</taxon>
        <taxon>Harpellomycetes</taxon>
        <taxon>Harpellales</taxon>
        <taxon>Legeriomycetaceae</taxon>
        <taxon>Smittium</taxon>
    </lineage>
</organism>
<keyword evidence="7" id="KW-1185">Reference proteome</keyword>
<dbReference type="EMBL" id="MBFS01000087">
    <property type="protein sequence ID" value="PVV04720.1"/>
    <property type="molecule type" value="Genomic_DNA"/>
</dbReference>
<dbReference type="InterPro" id="IPR000504">
    <property type="entry name" value="RRM_dom"/>
</dbReference>
<evidence type="ECO:0000256" key="4">
    <source>
        <dbReference type="SAM" id="MobiDB-lite"/>
    </source>
</evidence>
<name>A0A2T9ZJJ1_9FUNG</name>
<proteinExistence type="predicted"/>
<evidence type="ECO:0000313" key="6">
    <source>
        <dbReference type="EMBL" id="PVV04720.1"/>
    </source>
</evidence>
<feature type="compositionally biased region" description="Polar residues" evidence="4">
    <location>
        <begin position="48"/>
        <end position="70"/>
    </location>
</feature>
<dbReference type="Proteomes" id="UP000245609">
    <property type="component" value="Unassembled WGS sequence"/>
</dbReference>
<evidence type="ECO:0000256" key="1">
    <source>
        <dbReference type="ARBA" id="ARBA00022737"/>
    </source>
</evidence>
<dbReference type="PROSITE" id="PS50102">
    <property type="entry name" value="RRM"/>
    <property type="match status" value="1"/>
</dbReference>
<gene>
    <name evidence="6" type="ORF">BB560_000768</name>
</gene>
<feature type="region of interest" description="Disordered" evidence="4">
    <location>
        <begin position="29"/>
        <end position="70"/>
    </location>
</feature>
<dbReference type="AlphaFoldDB" id="A0A2T9ZJJ1"/>
<reference evidence="6 7" key="1">
    <citation type="journal article" date="2018" name="MBio">
        <title>Comparative Genomics Reveals the Core Gene Toolbox for the Fungus-Insect Symbiosis.</title>
        <authorList>
            <person name="Wang Y."/>
            <person name="Stata M."/>
            <person name="Wang W."/>
            <person name="Stajich J.E."/>
            <person name="White M.M."/>
            <person name="Moncalvo J.M."/>
        </authorList>
    </citation>
    <scope>NUCLEOTIDE SEQUENCE [LARGE SCALE GENOMIC DNA]</scope>
    <source>
        <strain evidence="6 7">SC-DP-2</strain>
    </source>
</reference>
<protein>
    <recommendedName>
        <fullName evidence="5">RRM domain-containing protein</fullName>
    </recommendedName>
</protein>
<accession>A0A2T9ZJJ1</accession>
<dbReference type="CDD" id="cd00590">
    <property type="entry name" value="RRM_SF"/>
    <property type="match status" value="1"/>
</dbReference>
<dbReference type="OrthoDB" id="1875751at2759"/>
<dbReference type="STRING" id="133381.A0A2T9ZJJ1"/>
<dbReference type="PANTHER" id="PTHR48032:SF6">
    <property type="entry name" value="RNA-BINDING (RRM_RBD_RNP MOTIFS) FAMILY PROTEIN"/>
    <property type="match status" value="1"/>
</dbReference>
<dbReference type="Gene3D" id="3.30.70.330">
    <property type="match status" value="2"/>
</dbReference>
<dbReference type="GO" id="GO:0003729">
    <property type="term" value="F:mRNA binding"/>
    <property type="evidence" value="ECO:0007669"/>
    <property type="project" value="TreeGrafter"/>
</dbReference>
<keyword evidence="2 3" id="KW-0694">RNA-binding</keyword>
<dbReference type="PANTHER" id="PTHR48032">
    <property type="entry name" value="RNA-BINDING PROTEIN MUSASHI HOMOLOG RBP6"/>
    <property type="match status" value="1"/>
</dbReference>
<dbReference type="GO" id="GO:0006417">
    <property type="term" value="P:regulation of translation"/>
    <property type="evidence" value="ECO:0007669"/>
    <property type="project" value="TreeGrafter"/>
</dbReference>
<dbReference type="InterPro" id="IPR012677">
    <property type="entry name" value="Nucleotide-bd_a/b_plait_sf"/>
</dbReference>